<dbReference type="GO" id="GO:0051539">
    <property type="term" value="F:4 iron, 4 sulfur cluster binding"/>
    <property type="evidence" value="ECO:0007669"/>
    <property type="project" value="UniProtKB-KW"/>
</dbReference>
<dbReference type="SFLD" id="SFLDG01118">
    <property type="entry name" value="activating_enzymes__group_2"/>
    <property type="match status" value="1"/>
</dbReference>
<dbReference type="PROSITE" id="PS01087">
    <property type="entry name" value="RADICAL_ACTIVATING"/>
    <property type="match status" value="1"/>
</dbReference>
<keyword evidence="4" id="KW-0949">S-adenosyl-L-methionine</keyword>
<evidence type="ECO:0000256" key="2">
    <source>
        <dbReference type="ARBA" id="ARBA00009777"/>
    </source>
</evidence>
<dbReference type="InterPro" id="IPR058240">
    <property type="entry name" value="rSAM_sf"/>
</dbReference>
<keyword evidence="6" id="KW-0560">Oxidoreductase</keyword>
<evidence type="ECO:0000256" key="4">
    <source>
        <dbReference type="ARBA" id="ARBA00022691"/>
    </source>
</evidence>
<dbReference type="SUPFAM" id="SSF54862">
    <property type="entry name" value="4Fe-4S ferredoxins"/>
    <property type="match status" value="1"/>
</dbReference>
<keyword evidence="8" id="KW-0411">Iron-sulfur</keyword>
<evidence type="ECO:0000256" key="6">
    <source>
        <dbReference type="ARBA" id="ARBA00023002"/>
    </source>
</evidence>
<sequence>MTGTIFSIEEFSVYDGPGIRSTVFLKGCPLRCSWCHNPEGQLKESEMIKSPNGCIGCGACLQTSVQKEDGSISFTEESIKNCPINLIRVCGETVSSGQLCETLLKNKRILNAGGGVTFSGGEPFLQSKFLFECIMKLKNKLHTAIQTSGYCDANTFCNALNITDYFLFDLKLADDAMHIKYTGVSNRPILRNLSALAKSGVPYVVRIPLIPGVTDSTRNLTQLAQILNDNHVSYAELLPYNKMAGGKYKMLQRNYAPGFDEAAPPQPRQDLFWSFGIRTKIM</sequence>
<proteinExistence type="inferred from homology"/>
<evidence type="ECO:0000256" key="8">
    <source>
        <dbReference type="ARBA" id="ARBA00023014"/>
    </source>
</evidence>
<evidence type="ECO:0000256" key="3">
    <source>
        <dbReference type="ARBA" id="ARBA00022485"/>
    </source>
</evidence>
<dbReference type="Pfam" id="PF04055">
    <property type="entry name" value="Radical_SAM"/>
    <property type="match status" value="1"/>
</dbReference>
<dbReference type="InterPro" id="IPR034457">
    <property type="entry name" value="Organic_radical-activating"/>
</dbReference>
<protein>
    <submittedName>
        <fullName evidence="10">Glycyl-radical enzyme activating protein</fullName>
    </submittedName>
</protein>
<dbReference type="Gene3D" id="3.20.20.70">
    <property type="entry name" value="Aldolase class I"/>
    <property type="match status" value="1"/>
</dbReference>
<name>A0A926DKF1_9FIRM</name>
<keyword evidence="7" id="KW-0408">Iron</keyword>
<organism evidence="10 11">
    <name type="scientific">Congzhengia minquanensis</name>
    <dbReference type="NCBI Taxonomy" id="2763657"/>
    <lineage>
        <taxon>Bacteria</taxon>
        <taxon>Bacillati</taxon>
        <taxon>Bacillota</taxon>
        <taxon>Clostridia</taxon>
        <taxon>Eubacteriales</taxon>
        <taxon>Oscillospiraceae</taxon>
        <taxon>Congzhengia</taxon>
    </lineage>
</organism>
<dbReference type="InterPro" id="IPR040074">
    <property type="entry name" value="BssD/PflA/YjjW"/>
</dbReference>
<dbReference type="PANTHER" id="PTHR30352">
    <property type="entry name" value="PYRUVATE FORMATE-LYASE-ACTIVATING ENZYME"/>
    <property type="match status" value="1"/>
</dbReference>
<gene>
    <name evidence="10" type="ORF">H8698_06200</name>
</gene>
<accession>A0A926DKF1</accession>
<dbReference type="PIRSF" id="PIRSF000371">
    <property type="entry name" value="PFL_act_enz"/>
    <property type="match status" value="1"/>
</dbReference>
<dbReference type="InterPro" id="IPR013785">
    <property type="entry name" value="Aldolase_TIM"/>
</dbReference>
<evidence type="ECO:0000256" key="1">
    <source>
        <dbReference type="ARBA" id="ARBA00001966"/>
    </source>
</evidence>
<dbReference type="NCBIfam" id="TIGR02494">
    <property type="entry name" value="PFLE_PFLC"/>
    <property type="match status" value="1"/>
</dbReference>
<dbReference type="SUPFAM" id="SSF102114">
    <property type="entry name" value="Radical SAM enzymes"/>
    <property type="match status" value="1"/>
</dbReference>
<dbReference type="InterPro" id="IPR012839">
    <property type="entry name" value="Organic_radical_activase"/>
</dbReference>
<evidence type="ECO:0000313" key="11">
    <source>
        <dbReference type="Proteomes" id="UP000611762"/>
    </source>
</evidence>
<dbReference type="InterPro" id="IPR007197">
    <property type="entry name" value="rSAM"/>
</dbReference>
<evidence type="ECO:0000256" key="5">
    <source>
        <dbReference type="ARBA" id="ARBA00022723"/>
    </source>
</evidence>
<comment type="cofactor">
    <cofactor evidence="1">
        <name>[4Fe-4S] cluster</name>
        <dbReference type="ChEBI" id="CHEBI:49883"/>
    </cofactor>
</comment>
<comment type="caution">
    <text evidence="10">The sequence shown here is derived from an EMBL/GenBank/DDBJ whole genome shotgun (WGS) entry which is preliminary data.</text>
</comment>
<dbReference type="SFLD" id="SFLDG01066">
    <property type="entry name" value="organic_radical-activating_enz"/>
    <property type="match status" value="1"/>
</dbReference>
<dbReference type="AlphaFoldDB" id="A0A926DKF1"/>
<reference evidence="10" key="1">
    <citation type="submission" date="2020-08" db="EMBL/GenBank/DDBJ databases">
        <title>Genome public.</title>
        <authorList>
            <person name="Liu C."/>
            <person name="Sun Q."/>
        </authorList>
    </citation>
    <scope>NUCLEOTIDE SEQUENCE</scope>
    <source>
        <strain evidence="10">H8</strain>
    </source>
</reference>
<comment type="similarity">
    <text evidence="2">Belongs to the organic radical-activating enzymes family.</text>
</comment>
<dbReference type="CDD" id="cd01335">
    <property type="entry name" value="Radical_SAM"/>
    <property type="match status" value="1"/>
</dbReference>
<keyword evidence="5" id="KW-0479">Metal-binding</keyword>
<keyword evidence="11" id="KW-1185">Reference proteome</keyword>
<keyword evidence="3" id="KW-0004">4Fe-4S</keyword>
<dbReference type="GO" id="GO:0016491">
    <property type="term" value="F:oxidoreductase activity"/>
    <property type="evidence" value="ECO:0007669"/>
    <property type="project" value="UniProtKB-KW"/>
</dbReference>
<feature type="domain" description="Radical SAM core" evidence="9">
    <location>
        <begin position="14"/>
        <end position="282"/>
    </location>
</feature>
<dbReference type="PANTHER" id="PTHR30352:SF4">
    <property type="entry name" value="PYRUVATE FORMATE-LYASE 2-ACTIVATING ENZYME"/>
    <property type="match status" value="1"/>
</dbReference>
<evidence type="ECO:0000259" key="9">
    <source>
        <dbReference type="PROSITE" id="PS51918"/>
    </source>
</evidence>
<dbReference type="RefSeq" id="WP_249311735.1">
    <property type="nucleotide sequence ID" value="NZ_JACRSU010000002.1"/>
</dbReference>
<dbReference type="PROSITE" id="PS51918">
    <property type="entry name" value="RADICAL_SAM"/>
    <property type="match status" value="1"/>
</dbReference>
<evidence type="ECO:0000256" key="7">
    <source>
        <dbReference type="ARBA" id="ARBA00023004"/>
    </source>
</evidence>
<evidence type="ECO:0000313" key="10">
    <source>
        <dbReference type="EMBL" id="MBC8540563.1"/>
    </source>
</evidence>
<dbReference type="SFLD" id="SFLDS00029">
    <property type="entry name" value="Radical_SAM"/>
    <property type="match status" value="1"/>
</dbReference>
<dbReference type="InterPro" id="IPR001989">
    <property type="entry name" value="Radical_activat_CS"/>
</dbReference>
<dbReference type="EMBL" id="JACRSU010000002">
    <property type="protein sequence ID" value="MBC8540563.1"/>
    <property type="molecule type" value="Genomic_DNA"/>
</dbReference>
<dbReference type="Proteomes" id="UP000611762">
    <property type="component" value="Unassembled WGS sequence"/>
</dbReference>
<dbReference type="GO" id="GO:0046872">
    <property type="term" value="F:metal ion binding"/>
    <property type="evidence" value="ECO:0007669"/>
    <property type="project" value="UniProtKB-KW"/>
</dbReference>